<keyword evidence="3" id="KW-1185">Reference proteome</keyword>
<accession>A0A1F8A0H0</accession>
<sequence length="243" mass="26132">MSNIVWNQDADGGLSSWRPVHQMPASHASKRTHTDAAGRDQYRLQDGGCATDDGGGCKISHHEWETSSVLGGKNFVGQPRPSGGLSLVAVTFGLLYRDLGNVLGPVYEENLAQSRHPAYYTGDEEVLDPARSAYQPPENGASLDRDAQSVWAKSDDQSSGLVGSLTVEDQGRLEPTQYQGKIHGVNDVLRYPLARKNAVAATVLSGRVRPLWVGDDVVVHGISPSPYRGAILEICAFPDLVGL</sequence>
<dbReference type="EMBL" id="LYCR01000050">
    <property type="protein sequence ID" value="OGM44835.1"/>
    <property type="molecule type" value="Genomic_DNA"/>
</dbReference>
<reference evidence="2 3" key="1">
    <citation type="journal article" date="2016" name="Genome Biol. Evol.">
        <title>Draft genome sequence of an aflatoxigenic Aspergillus species, A. bombycis.</title>
        <authorList>
            <person name="Moore G.G."/>
            <person name="Mack B.M."/>
            <person name="Beltz S.B."/>
            <person name="Gilbert M.K."/>
        </authorList>
    </citation>
    <scope>NUCLEOTIDE SEQUENCE [LARGE SCALE GENOMIC DNA]</scope>
    <source>
        <strain evidence="3">NRRL 26010</strain>
    </source>
</reference>
<proteinExistence type="predicted"/>
<evidence type="ECO:0000313" key="2">
    <source>
        <dbReference type="EMBL" id="OGM44835.1"/>
    </source>
</evidence>
<name>A0A1F8A0H0_9EURO</name>
<feature type="region of interest" description="Disordered" evidence="1">
    <location>
        <begin position="15"/>
        <end position="37"/>
    </location>
</feature>
<dbReference type="AlphaFoldDB" id="A0A1F8A0H0"/>
<organism evidence="2 3">
    <name type="scientific">Aspergillus bombycis</name>
    <dbReference type="NCBI Taxonomy" id="109264"/>
    <lineage>
        <taxon>Eukaryota</taxon>
        <taxon>Fungi</taxon>
        <taxon>Dikarya</taxon>
        <taxon>Ascomycota</taxon>
        <taxon>Pezizomycotina</taxon>
        <taxon>Eurotiomycetes</taxon>
        <taxon>Eurotiomycetidae</taxon>
        <taxon>Eurotiales</taxon>
        <taxon>Aspergillaceae</taxon>
        <taxon>Aspergillus</taxon>
    </lineage>
</organism>
<dbReference type="OrthoDB" id="10341277at2759"/>
<dbReference type="GeneID" id="34449564"/>
<dbReference type="Proteomes" id="UP000179179">
    <property type="component" value="Unassembled WGS sequence"/>
</dbReference>
<evidence type="ECO:0000313" key="3">
    <source>
        <dbReference type="Proteomes" id="UP000179179"/>
    </source>
</evidence>
<protein>
    <submittedName>
        <fullName evidence="2">Uncharacterized protein</fullName>
    </submittedName>
</protein>
<gene>
    <name evidence="2" type="ORF">ABOM_006174</name>
</gene>
<comment type="caution">
    <text evidence="2">The sequence shown here is derived from an EMBL/GenBank/DDBJ whole genome shotgun (WGS) entry which is preliminary data.</text>
</comment>
<evidence type="ECO:0000256" key="1">
    <source>
        <dbReference type="SAM" id="MobiDB-lite"/>
    </source>
</evidence>
<dbReference type="RefSeq" id="XP_022388552.1">
    <property type="nucleotide sequence ID" value="XM_022533303.1"/>
</dbReference>